<dbReference type="AlphaFoldDB" id="A0AAQ4FAX9"/>
<organism evidence="1 2">
    <name type="scientific">Amblyomma americanum</name>
    <name type="common">Lone star tick</name>
    <dbReference type="NCBI Taxonomy" id="6943"/>
    <lineage>
        <taxon>Eukaryota</taxon>
        <taxon>Metazoa</taxon>
        <taxon>Ecdysozoa</taxon>
        <taxon>Arthropoda</taxon>
        <taxon>Chelicerata</taxon>
        <taxon>Arachnida</taxon>
        <taxon>Acari</taxon>
        <taxon>Parasitiformes</taxon>
        <taxon>Ixodida</taxon>
        <taxon>Ixodoidea</taxon>
        <taxon>Ixodidae</taxon>
        <taxon>Amblyomminae</taxon>
        <taxon>Amblyomma</taxon>
    </lineage>
</organism>
<dbReference type="Proteomes" id="UP001321473">
    <property type="component" value="Unassembled WGS sequence"/>
</dbReference>
<evidence type="ECO:0000313" key="2">
    <source>
        <dbReference type="Proteomes" id="UP001321473"/>
    </source>
</evidence>
<name>A0AAQ4FAX9_AMBAM</name>
<keyword evidence="2" id="KW-1185">Reference proteome</keyword>
<dbReference type="EMBL" id="JARKHS020005006">
    <property type="protein sequence ID" value="KAK8783933.1"/>
    <property type="molecule type" value="Genomic_DNA"/>
</dbReference>
<protein>
    <submittedName>
        <fullName evidence="1">Uncharacterized protein</fullName>
    </submittedName>
</protein>
<gene>
    <name evidence="1" type="ORF">V5799_009704</name>
</gene>
<accession>A0AAQ4FAX9</accession>
<evidence type="ECO:0000313" key="1">
    <source>
        <dbReference type="EMBL" id="KAK8783933.1"/>
    </source>
</evidence>
<reference evidence="1 2" key="1">
    <citation type="journal article" date="2023" name="Arcadia Sci">
        <title>De novo assembly of a long-read Amblyomma americanum tick genome.</title>
        <authorList>
            <person name="Chou S."/>
            <person name="Poskanzer K.E."/>
            <person name="Rollins M."/>
            <person name="Thuy-Boun P.S."/>
        </authorList>
    </citation>
    <scope>NUCLEOTIDE SEQUENCE [LARGE SCALE GENOMIC DNA]</scope>
    <source>
        <strain evidence="1">F_SG_1</strain>
        <tissue evidence="1">Salivary glands</tissue>
    </source>
</reference>
<comment type="caution">
    <text evidence="1">The sequence shown here is derived from an EMBL/GenBank/DDBJ whole genome shotgun (WGS) entry which is preliminary data.</text>
</comment>
<sequence>MDQVLEQTRKLLIEQSSQAARLRKTEQRSFLRWQLWKKCQVPKKEGSFQKLLDSQGVAGADCSKATSLQETLQMILVRAVVSSELADNKTIRYLLSQHVT</sequence>
<proteinExistence type="predicted"/>